<dbReference type="PRINTS" id="PR00744">
    <property type="entry name" value="GLHYDRLASE37"/>
</dbReference>
<organism evidence="3 4">
    <name type="scientific">Geitlerinema calcuttense NRMC-F 0142</name>
    <dbReference type="NCBI Taxonomy" id="2922238"/>
    <lineage>
        <taxon>Bacteria</taxon>
        <taxon>Bacillati</taxon>
        <taxon>Cyanobacteriota</taxon>
        <taxon>Cyanophyceae</taxon>
        <taxon>Geitlerinematales</taxon>
        <taxon>Geitlerinemataceae</taxon>
        <taxon>Geitlerinema</taxon>
    </lineage>
</organism>
<name>A0ABT7M109_9CYAN</name>
<dbReference type="PANTHER" id="PTHR23403">
    <property type="entry name" value="TREHALASE"/>
    <property type="match status" value="1"/>
</dbReference>
<reference evidence="3 4" key="1">
    <citation type="submission" date="2023-06" db="EMBL/GenBank/DDBJ databases">
        <title>Whole genome sequence of Oscillatoria calcuttensis NRMC-F 0142.</title>
        <authorList>
            <person name="Shakena Fathima T."/>
            <person name="Muralitharan G."/>
            <person name="Thajuddin N."/>
        </authorList>
    </citation>
    <scope>NUCLEOTIDE SEQUENCE [LARGE SCALE GENOMIC DNA]</scope>
    <source>
        <strain evidence="3 4">NRMC-F 0142</strain>
    </source>
</reference>
<evidence type="ECO:0000313" key="4">
    <source>
        <dbReference type="Proteomes" id="UP001230986"/>
    </source>
</evidence>
<proteinExistence type="predicted"/>
<evidence type="ECO:0000256" key="2">
    <source>
        <dbReference type="ARBA" id="ARBA00023295"/>
    </source>
</evidence>
<evidence type="ECO:0000313" key="3">
    <source>
        <dbReference type="EMBL" id="MDL5057527.1"/>
    </source>
</evidence>
<dbReference type="InterPro" id="IPR018232">
    <property type="entry name" value="Glyco_hydro_37_CS"/>
</dbReference>
<dbReference type="InterPro" id="IPR008928">
    <property type="entry name" value="6-hairpin_glycosidase_sf"/>
</dbReference>
<keyword evidence="2 3" id="KW-0326">Glycosidase</keyword>
<gene>
    <name evidence="3" type="ORF">QQ055_08660</name>
</gene>
<dbReference type="Gene3D" id="1.50.10.10">
    <property type="match status" value="1"/>
</dbReference>
<dbReference type="EMBL" id="JASVEJ010000033">
    <property type="protein sequence ID" value="MDL5057527.1"/>
    <property type="molecule type" value="Genomic_DNA"/>
</dbReference>
<dbReference type="GO" id="GO:0016798">
    <property type="term" value="F:hydrolase activity, acting on glycosyl bonds"/>
    <property type="evidence" value="ECO:0007669"/>
    <property type="project" value="UniProtKB-KW"/>
</dbReference>
<sequence>MNSSLEFPSPSAIASIRLYIQQSWHTLTRSHKHLFASAIDPKFPHRQNHPLPVYLSAKADRPRIEQILQRTLTPSEWDKIELRILPESVAQIEEPGLLYLPHPYVVPGGRFNEMYGWDNYFIQLGLWRDGERSLAQNLTDNLLYEIQHYGKILNANRTYYLQRSQPPLLTQMILATYERSQDRTWLASTVSCIEKLYQDWISPPHLHEPTGLSRYFELGEGPAPEAISDERDEQGRTHYDRAIAYYQTHEVTAYDVRQFYDRDRHCLTPLFYKGDRTMRESGFDPSERFGPFNVDIVHYLPVCLNVLLQQMEEQTAQIYQILDQPEIAQTWINRAIQRTQRINEYCWDEQAGLYFDYNFQTQQRRPYEFATTFYPLWAGIASATQAQRLVENLPKFEAPGGLLTSTHVSGNQWDAPFGWAPLHHIAVAGLRRYGYYAAANRLACKFISLVAQEFERWGCIVEKYDVVRCTSQVSDEIEFGYSSNEIGFGWTNGVWLELLETLT</sequence>
<protein>
    <submittedName>
        <fullName evidence="3">Trehalase family glycosidase</fullName>
    </submittedName>
</protein>
<keyword evidence="1" id="KW-0378">Hydrolase</keyword>
<accession>A0ABT7M109</accession>
<keyword evidence="4" id="KW-1185">Reference proteome</keyword>
<dbReference type="SUPFAM" id="SSF48208">
    <property type="entry name" value="Six-hairpin glycosidases"/>
    <property type="match status" value="1"/>
</dbReference>
<dbReference type="InterPro" id="IPR012341">
    <property type="entry name" value="6hp_glycosidase-like_sf"/>
</dbReference>
<dbReference type="PANTHER" id="PTHR23403:SF6">
    <property type="entry name" value="CYTOSOLIC NEUTRAL TREHALASE-RELATED"/>
    <property type="match status" value="1"/>
</dbReference>
<dbReference type="Pfam" id="PF01204">
    <property type="entry name" value="Trehalase"/>
    <property type="match status" value="1"/>
</dbReference>
<dbReference type="RefSeq" id="WP_286004561.1">
    <property type="nucleotide sequence ID" value="NZ_JASVEJ010000033.1"/>
</dbReference>
<dbReference type="PROSITE" id="PS00928">
    <property type="entry name" value="TREHALASE_2"/>
    <property type="match status" value="1"/>
</dbReference>
<comment type="caution">
    <text evidence="3">The sequence shown here is derived from an EMBL/GenBank/DDBJ whole genome shotgun (WGS) entry which is preliminary data.</text>
</comment>
<dbReference type="PROSITE" id="PS00927">
    <property type="entry name" value="TREHALASE_1"/>
    <property type="match status" value="1"/>
</dbReference>
<evidence type="ECO:0000256" key="1">
    <source>
        <dbReference type="ARBA" id="ARBA00022801"/>
    </source>
</evidence>
<dbReference type="Proteomes" id="UP001230986">
    <property type="component" value="Unassembled WGS sequence"/>
</dbReference>
<dbReference type="InterPro" id="IPR001661">
    <property type="entry name" value="Glyco_hydro_37"/>
</dbReference>